<protein>
    <submittedName>
        <fullName evidence="15">Cytochrome b</fullName>
    </submittedName>
</protein>
<keyword evidence="6 13" id="KW-0812">Transmembrane</keyword>
<evidence type="ECO:0000256" key="5">
    <source>
        <dbReference type="ARBA" id="ARBA00022617"/>
    </source>
</evidence>
<evidence type="ECO:0000256" key="12">
    <source>
        <dbReference type="ARBA" id="ARBA00037975"/>
    </source>
</evidence>
<evidence type="ECO:0000256" key="8">
    <source>
        <dbReference type="ARBA" id="ARBA00022982"/>
    </source>
</evidence>
<comment type="subcellular location">
    <subcellularLocation>
        <location evidence="2">Cell membrane</location>
        <topology evidence="2">Multi-pass membrane protein</topology>
    </subcellularLocation>
</comment>
<feature type="transmembrane region" description="Helical" evidence="13">
    <location>
        <begin position="89"/>
        <end position="109"/>
    </location>
</feature>
<dbReference type="PANTHER" id="PTHR30529">
    <property type="entry name" value="CYTOCHROME B561"/>
    <property type="match status" value="1"/>
</dbReference>
<evidence type="ECO:0000256" key="10">
    <source>
        <dbReference type="ARBA" id="ARBA00023004"/>
    </source>
</evidence>
<dbReference type="Gene3D" id="1.20.950.20">
    <property type="entry name" value="Transmembrane di-heme cytochromes, Chain C"/>
    <property type="match status" value="1"/>
</dbReference>
<dbReference type="Proteomes" id="UP001055580">
    <property type="component" value="Chromosome"/>
</dbReference>
<keyword evidence="7" id="KW-0479">Metal-binding</keyword>
<evidence type="ECO:0000259" key="14">
    <source>
        <dbReference type="Pfam" id="PF01292"/>
    </source>
</evidence>
<keyword evidence="5" id="KW-0349">Heme</keyword>
<sequence>MRSAVVRTDRYSRGAIAFHWIIAVAILLNLWLGIAHDSLPRDWRVMPVHKAVGITVLMLSLARLAWRLGHRPPPLPLALPHWEKLTAKAAHWTLYALTIVIPLTGWMMVSNGNPPRPLDWFGLFPIPYLPVSKAVSGVSHEAHEILGWALLVLVVLHILAALRHHLILRDSTLVRMLPILRAPTV</sequence>
<keyword evidence="16" id="KW-1185">Reference proteome</keyword>
<evidence type="ECO:0000256" key="6">
    <source>
        <dbReference type="ARBA" id="ARBA00022692"/>
    </source>
</evidence>
<dbReference type="SUPFAM" id="SSF81342">
    <property type="entry name" value="Transmembrane di-heme cytochromes"/>
    <property type="match status" value="1"/>
</dbReference>
<evidence type="ECO:0000256" key="11">
    <source>
        <dbReference type="ARBA" id="ARBA00023136"/>
    </source>
</evidence>
<organism evidence="15 16">
    <name type="scientific">Sphingomonas donggukensis</name>
    <dbReference type="NCBI Taxonomy" id="2949093"/>
    <lineage>
        <taxon>Bacteria</taxon>
        <taxon>Pseudomonadati</taxon>
        <taxon>Pseudomonadota</taxon>
        <taxon>Alphaproteobacteria</taxon>
        <taxon>Sphingomonadales</taxon>
        <taxon>Sphingomonadaceae</taxon>
        <taxon>Sphingomonas</taxon>
    </lineage>
</organism>
<dbReference type="Pfam" id="PF01292">
    <property type="entry name" value="Ni_hydr_CYTB"/>
    <property type="match status" value="1"/>
</dbReference>
<reference evidence="15" key="1">
    <citation type="submission" date="2022-05" db="EMBL/GenBank/DDBJ databases">
        <title>Sphingomonas sp. strain RMG20 Genome sequencing and assembly.</title>
        <authorList>
            <person name="Kim I."/>
        </authorList>
    </citation>
    <scope>NUCLEOTIDE SEQUENCE</scope>
    <source>
        <strain evidence="15">RMG20</strain>
    </source>
</reference>
<feature type="transmembrane region" description="Helical" evidence="13">
    <location>
        <begin position="145"/>
        <end position="162"/>
    </location>
</feature>
<evidence type="ECO:0000256" key="7">
    <source>
        <dbReference type="ARBA" id="ARBA00022723"/>
    </source>
</evidence>
<evidence type="ECO:0000256" key="9">
    <source>
        <dbReference type="ARBA" id="ARBA00022989"/>
    </source>
</evidence>
<keyword evidence="3" id="KW-0813">Transport</keyword>
<keyword evidence="4" id="KW-1003">Cell membrane</keyword>
<feature type="domain" description="Cytochrome b561 bacterial/Ni-hydrogenase" evidence="14">
    <location>
        <begin position="10"/>
        <end position="178"/>
    </location>
</feature>
<keyword evidence="11 13" id="KW-0472">Membrane</keyword>
<dbReference type="RefSeq" id="WP_250752914.1">
    <property type="nucleotide sequence ID" value="NZ_CP098401.1"/>
</dbReference>
<evidence type="ECO:0000256" key="13">
    <source>
        <dbReference type="SAM" id="Phobius"/>
    </source>
</evidence>
<name>A0ABY4TUJ7_9SPHN</name>
<comment type="cofactor">
    <cofactor evidence="1">
        <name>heme b</name>
        <dbReference type="ChEBI" id="CHEBI:60344"/>
    </cofactor>
</comment>
<evidence type="ECO:0000313" key="15">
    <source>
        <dbReference type="EMBL" id="URW76079.1"/>
    </source>
</evidence>
<gene>
    <name evidence="15" type="ORF">M9980_02270</name>
</gene>
<evidence type="ECO:0000256" key="1">
    <source>
        <dbReference type="ARBA" id="ARBA00001970"/>
    </source>
</evidence>
<accession>A0ABY4TUJ7</accession>
<dbReference type="InterPro" id="IPR011577">
    <property type="entry name" value="Cyt_b561_bac/Ni-Hgenase"/>
</dbReference>
<feature type="transmembrane region" description="Helical" evidence="13">
    <location>
        <begin position="51"/>
        <end position="68"/>
    </location>
</feature>
<keyword evidence="8" id="KW-0249">Electron transport</keyword>
<proteinExistence type="inferred from homology"/>
<evidence type="ECO:0000256" key="2">
    <source>
        <dbReference type="ARBA" id="ARBA00004651"/>
    </source>
</evidence>
<evidence type="ECO:0000256" key="4">
    <source>
        <dbReference type="ARBA" id="ARBA00022475"/>
    </source>
</evidence>
<dbReference type="EMBL" id="CP098401">
    <property type="protein sequence ID" value="URW76079.1"/>
    <property type="molecule type" value="Genomic_DNA"/>
</dbReference>
<feature type="transmembrane region" description="Helical" evidence="13">
    <location>
        <begin position="12"/>
        <end position="31"/>
    </location>
</feature>
<comment type="similarity">
    <text evidence="12">Belongs to the cytochrome b561 family.</text>
</comment>
<keyword evidence="10" id="KW-0408">Iron</keyword>
<evidence type="ECO:0000256" key="3">
    <source>
        <dbReference type="ARBA" id="ARBA00022448"/>
    </source>
</evidence>
<dbReference type="InterPro" id="IPR052168">
    <property type="entry name" value="Cytochrome_b561_oxidase"/>
</dbReference>
<dbReference type="InterPro" id="IPR016174">
    <property type="entry name" value="Di-haem_cyt_TM"/>
</dbReference>
<dbReference type="PANTHER" id="PTHR30529:SF1">
    <property type="entry name" value="CYTOCHROME B561 HOMOLOG 2"/>
    <property type="match status" value="1"/>
</dbReference>
<keyword evidence="9 13" id="KW-1133">Transmembrane helix</keyword>
<evidence type="ECO:0000313" key="16">
    <source>
        <dbReference type="Proteomes" id="UP001055580"/>
    </source>
</evidence>